<evidence type="ECO:0000259" key="3">
    <source>
        <dbReference type="Pfam" id="PF13472"/>
    </source>
</evidence>
<evidence type="ECO:0000256" key="1">
    <source>
        <dbReference type="SAM" id="Phobius"/>
    </source>
</evidence>
<keyword evidence="1" id="KW-0472">Membrane</keyword>
<evidence type="ECO:0000313" key="5">
    <source>
        <dbReference type="Proteomes" id="UP000006410"/>
    </source>
</evidence>
<gene>
    <name evidence="4" type="ORF">HMPREF1313_1001</name>
</gene>
<dbReference type="InterPro" id="IPR036514">
    <property type="entry name" value="SGNH_hydro_sf"/>
</dbReference>
<evidence type="ECO:0000313" key="4">
    <source>
        <dbReference type="EMBL" id="EIJ27967.1"/>
    </source>
</evidence>
<organism evidence="4 5">
    <name type="scientific">Bifidobacterium longum subsp. longum 1-6B</name>
    <dbReference type="NCBI Taxonomy" id="1161744"/>
    <lineage>
        <taxon>Bacteria</taxon>
        <taxon>Bacillati</taxon>
        <taxon>Actinomycetota</taxon>
        <taxon>Actinomycetes</taxon>
        <taxon>Bifidobacteriales</taxon>
        <taxon>Bifidobacteriaceae</taxon>
        <taxon>Bifidobacterium</taxon>
    </lineage>
</organism>
<dbReference type="Pfam" id="PF13472">
    <property type="entry name" value="Lipase_GDSL_2"/>
    <property type="match status" value="1"/>
</dbReference>
<comment type="caution">
    <text evidence="4">The sequence shown here is derived from an EMBL/GenBank/DDBJ whole genome shotgun (WGS) entry which is preliminary data.</text>
</comment>
<feature type="chain" id="PRO_5041643723" evidence="2">
    <location>
        <begin position="32"/>
        <end position="297"/>
    </location>
</feature>
<dbReference type="CDD" id="cd00229">
    <property type="entry name" value="SGNH_hydrolase"/>
    <property type="match status" value="1"/>
</dbReference>
<dbReference type="Proteomes" id="UP000006410">
    <property type="component" value="Unassembled WGS sequence"/>
</dbReference>
<keyword evidence="1" id="KW-1133">Transmembrane helix</keyword>
<name>A0AA87LMG4_BIFLL</name>
<proteinExistence type="predicted"/>
<dbReference type="EMBL" id="AJTF01000025">
    <property type="protein sequence ID" value="EIJ27967.1"/>
    <property type="molecule type" value="Genomic_DNA"/>
</dbReference>
<dbReference type="SUPFAM" id="SSF52266">
    <property type="entry name" value="SGNH hydrolase"/>
    <property type="match status" value="1"/>
</dbReference>
<accession>A0AA87LMG4</accession>
<dbReference type="AlphaFoldDB" id="A0AA87LMG4"/>
<feature type="transmembrane region" description="Helical" evidence="1">
    <location>
        <begin position="262"/>
        <end position="284"/>
    </location>
</feature>
<keyword evidence="1" id="KW-0812">Transmembrane</keyword>
<dbReference type="PROSITE" id="PS51257">
    <property type="entry name" value="PROKAR_LIPOPROTEIN"/>
    <property type="match status" value="1"/>
</dbReference>
<dbReference type="RefSeq" id="WP_007055171.1">
    <property type="nucleotide sequence ID" value="NZ_AJTF01000025.1"/>
</dbReference>
<protein>
    <submittedName>
        <fullName evidence="4">GDSL-like protein</fullName>
    </submittedName>
</protein>
<dbReference type="InterPro" id="IPR013830">
    <property type="entry name" value="SGNH_hydro"/>
</dbReference>
<dbReference type="Gene3D" id="3.40.50.1110">
    <property type="entry name" value="SGNH hydrolase"/>
    <property type="match status" value="1"/>
</dbReference>
<keyword evidence="2" id="KW-0732">Signal</keyword>
<evidence type="ECO:0000256" key="2">
    <source>
        <dbReference type="SAM" id="SignalP"/>
    </source>
</evidence>
<feature type="signal peptide" evidence="2">
    <location>
        <begin position="1"/>
        <end position="31"/>
    </location>
</feature>
<feature type="domain" description="SGNH hydrolase-type esterase" evidence="3">
    <location>
        <begin position="43"/>
        <end position="223"/>
    </location>
</feature>
<reference evidence="4 5" key="1">
    <citation type="journal article" date="2013" name="Genome Announc.">
        <title>Draft Genome Sequences of Two Pairs of Human Intestinal Bifidobacterium longum subsp. longum Strains, 44B and 1-6B and 35B and 2-2B, Consecutively Isolated from Two Children after a 5-Year Time Period.</title>
        <authorList>
            <person name="Shkoporov A.N."/>
            <person name="Efimov B.A."/>
            <person name="Khokhlova E.V."/>
            <person name="Chaplin A.V."/>
            <person name="Kafarskaya L.I."/>
            <person name="Durkin A.S."/>
            <person name="McCorrison J."/>
            <person name="Torralba M."/>
            <person name="Gillis M."/>
            <person name="Sutton G."/>
            <person name="Weibel D.B."/>
            <person name="Nelson K.E."/>
            <person name="Smeianov V.V."/>
        </authorList>
    </citation>
    <scope>NUCLEOTIDE SEQUENCE [LARGE SCALE GENOMIC DNA]</scope>
    <source>
        <strain evidence="4 5">1-6B</strain>
    </source>
</reference>
<sequence>MRKEIIRIVLFVCSLIISVVSIFSCSIVANADPTTSERNVDVFIGDSTTDGAGLSGYKYNDYSVVQKLDTWANLFCKEDNAQCANYAHGGAGFLTSFSYDQQYSRVVNEIDKNKIRRIFVVGVFNDVNTGKSVTDIISAARDLFGKIVKENPDVQVYFVPEIMPRSPDNIQVLDQWGSGAKALVTAITAFSSVNVPDDWEHWIEGDDTWQSDNRHPNAKGHELAANSAEQWVQTTNLPLDPSKDETDQSIKVNTGTSVRNHWLPVIVVPVVIILLIIVFTVIFIRRRPAKRCRHRRM</sequence>